<feature type="transmembrane region" description="Helical" evidence="2">
    <location>
        <begin position="77"/>
        <end position="102"/>
    </location>
</feature>
<feature type="region of interest" description="Disordered" evidence="1">
    <location>
        <begin position="120"/>
        <end position="256"/>
    </location>
</feature>
<evidence type="ECO:0000313" key="4">
    <source>
        <dbReference type="Proteomes" id="UP000575985"/>
    </source>
</evidence>
<protein>
    <submittedName>
        <fullName evidence="3">Putative membrane protein</fullName>
    </submittedName>
</protein>
<gene>
    <name evidence="3" type="ORF">HNR12_001487</name>
</gene>
<evidence type="ECO:0000313" key="3">
    <source>
        <dbReference type="EMBL" id="NYI95210.1"/>
    </source>
</evidence>
<name>A0A853BJK2_9ACTN</name>
<feature type="compositionally biased region" description="Basic residues" evidence="1">
    <location>
        <begin position="195"/>
        <end position="209"/>
    </location>
</feature>
<feature type="compositionally biased region" description="Basic residues" evidence="1">
    <location>
        <begin position="128"/>
        <end position="138"/>
    </location>
</feature>
<sequence>MVRMVWQVLGKRDAKAVVIAVAVFSAGFVLLHSGAYASRDASTAWATTEYGYPAPLLIGTLALVCVGVALRYRAPLLGLAIGTVGFVSDIVIGASLATILIYTDNIYAACTYGPRSTWQADADGHHDHEHRHGRRGLRHAAPPGRQHHPHGGHRGRAGQPGGDRGGGAPEPRPRRGRPGARRADRAAGRTGPAQRRGHRAHPHGARAARLRGDPAEHHRAAVHRPAGATTSTPRPGAACSPPSARTAPRAWPSCAA</sequence>
<feature type="transmembrane region" description="Helical" evidence="2">
    <location>
        <begin position="16"/>
        <end position="38"/>
    </location>
</feature>
<organism evidence="3 4">
    <name type="scientific">Streptomonospora nanhaiensis</name>
    <dbReference type="NCBI Taxonomy" id="1323731"/>
    <lineage>
        <taxon>Bacteria</taxon>
        <taxon>Bacillati</taxon>
        <taxon>Actinomycetota</taxon>
        <taxon>Actinomycetes</taxon>
        <taxon>Streptosporangiales</taxon>
        <taxon>Nocardiopsidaceae</taxon>
        <taxon>Streptomonospora</taxon>
    </lineage>
</organism>
<feature type="compositionally biased region" description="Gly residues" evidence="1">
    <location>
        <begin position="158"/>
        <end position="168"/>
    </location>
</feature>
<keyword evidence="2" id="KW-0812">Transmembrane</keyword>
<dbReference type="AlphaFoldDB" id="A0A853BJK2"/>
<keyword evidence="2" id="KW-1133">Transmembrane helix</keyword>
<feature type="compositionally biased region" description="Basic residues" evidence="1">
    <location>
        <begin position="145"/>
        <end position="156"/>
    </location>
</feature>
<keyword evidence="4" id="KW-1185">Reference proteome</keyword>
<keyword evidence="2" id="KW-0472">Membrane</keyword>
<evidence type="ECO:0000256" key="2">
    <source>
        <dbReference type="SAM" id="Phobius"/>
    </source>
</evidence>
<accession>A0A853BJK2</accession>
<feature type="compositionally biased region" description="Basic and acidic residues" evidence="1">
    <location>
        <begin position="210"/>
        <end position="219"/>
    </location>
</feature>
<comment type="caution">
    <text evidence="3">The sequence shown here is derived from an EMBL/GenBank/DDBJ whole genome shotgun (WGS) entry which is preliminary data.</text>
</comment>
<feature type="transmembrane region" description="Helical" evidence="2">
    <location>
        <begin position="50"/>
        <end position="70"/>
    </location>
</feature>
<dbReference type="EMBL" id="JACCFO010000001">
    <property type="protein sequence ID" value="NYI95210.1"/>
    <property type="molecule type" value="Genomic_DNA"/>
</dbReference>
<dbReference type="Proteomes" id="UP000575985">
    <property type="component" value="Unassembled WGS sequence"/>
</dbReference>
<reference evidence="3 4" key="1">
    <citation type="submission" date="2020-07" db="EMBL/GenBank/DDBJ databases">
        <title>Sequencing the genomes of 1000 actinobacteria strains.</title>
        <authorList>
            <person name="Klenk H.-P."/>
        </authorList>
    </citation>
    <scope>NUCLEOTIDE SEQUENCE [LARGE SCALE GENOMIC DNA]</scope>
    <source>
        <strain evidence="3 4">DSM 45927</strain>
    </source>
</reference>
<evidence type="ECO:0000256" key="1">
    <source>
        <dbReference type="SAM" id="MobiDB-lite"/>
    </source>
</evidence>
<proteinExistence type="predicted"/>